<evidence type="ECO:0000256" key="1">
    <source>
        <dbReference type="ARBA" id="ARBA00004202"/>
    </source>
</evidence>
<keyword evidence="6" id="KW-0406">Ion transport</keyword>
<keyword evidence="10" id="KW-1185">Reference proteome</keyword>
<sequence>MITFKQECLTRHSRFFAHILLHKDYNTNQLRIMSYLSRIYLKDEHPKDYPFNLPFLSNGLDLKLKSNVTFFVGENGIGKSTLLEAIAEKCDFNAAGGSRNHRYDFHKTESGLSDYLTLSWKTKTAQGFFMRAESFFNFATYIDEVAKEDRRVLDAYGGKSLHQQSHGEAFLSLFHNHFQNGLYILDEPESALSPQRQLSLLSIIHKLEKAGKAQFIISTHSPILMCYPGSEIYLLDDKIQQTNYKETEHYQLTKNFLESPEHYFRHLFEDY</sequence>
<dbReference type="PANTHER" id="PTHR42771:SF2">
    <property type="entry name" value="IRON(3+)-HYDROXAMATE IMPORT ATP-BINDING PROTEIN FHUC"/>
    <property type="match status" value="1"/>
</dbReference>
<evidence type="ECO:0000256" key="7">
    <source>
        <dbReference type="ARBA" id="ARBA00023136"/>
    </source>
</evidence>
<gene>
    <name evidence="9" type="ORF">N0B48_21800</name>
</gene>
<evidence type="ECO:0000256" key="3">
    <source>
        <dbReference type="ARBA" id="ARBA00022475"/>
    </source>
</evidence>
<dbReference type="InterPro" id="IPR038729">
    <property type="entry name" value="Rad50/SbcC_AAA"/>
</dbReference>
<dbReference type="Pfam" id="PF13476">
    <property type="entry name" value="AAA_23"/>
    <property type="match status" value="1"/>
</dbReference>
<dbReference type="SMART" id="SM00382">
    <property type="entry name" value="AAA"/>
    <property type="match status" value="1"/>
</dbReference>
<keyword evidence="5" id="KW-0408">Iron</keyword>
<keyword evidence="7" id="KW-0472">Membrane</keyword>
<dbReference type="CDD" id="cd00267">
    <property type="entry name" value="ABC_ATPase"/>
    <property type="match status" value="1"/>
</dbReference>
<comment type="subcellular location">
    <subcellularLocation>
        <location evidence="1">Cell membrane</location>
        <topology evidence="1">Peripheral membrane protein</topology>
    </subcellularLocation>
</comment>
<evidence type="ECO:0000313" key="9">
    <source>
        <dbReference type="EMBL" id="MCT2564540.1"/>
    </source>
</evidence>
<proteinExistence type="predicted"/>
<keyword evidence="3" id="KW-1003">Cell membrane</keyword>
<keyword evidence="2" id="KW-0813">Transport</keyword>
<protein>
    <submittedName>
        <fullName evidence="9">AAA family ATPase</fullName>
    </submittedName>
</protein>
<dbReference type="PANTHER" id="PTHR42771">
    <property type="entry name" value="IRON(3+)-HYDROXAMATE IMPORT ATP-BINDING PROTEIN FHUC"/>
    <property type="match status" value="1"/>
</dbReference>
<dbReference type="Proteomes" id="UP001525566">
    <property type="component" value="Unassembled WGS sequence"/>
</dbReference>
<feature type="domain" description="AAA+ ATPase" evidence="8">
    <location>
        <begin position="65"/>
        <end position="238"/>
    </location>
</feature>
<name>A0ABT2J0A6_9FLAO</name>
<reference evidence="9 10" key="1">
    <citation type="submission" date="2022-09" db="EMBL/GenBank/DDBJ databases">
        <title>Chryseobacterium oleae sp.nov., isolated from the inter-root soil of Pyrola calliantha H. Andr. in Tibet.</title>
        <authorList>
            <person name="Li Z."/>
        </authorList>
    </citation>
    <scope>NUCLEOTIDE SEQUENCE [LARGE SCALE GENOMIC DNA]</scope>
    <source>
        <strain evidence="10">pc1-10</strain>
    </source>
</reference>
<accession>A0ABT2J0A6</accession>
<dbReference type="EMBL" id="JAOAMU010000008">
    <property type="protein sequence ID" value="MCT2564540.1"/>
    <property type="molecule type" value="Genomic_DNA"/>
</dbReference>
<organism evidence="9 10">
    <name type="scientific">Chryseobacterium herbae</name>
    <dbReference type="NCBI Taxonomy" id="2976476"/>
    <lineage>
        <taxon>Bacteria</taxon>
        <taxon>Pseudomonadati</taxon>
        <taxon>Bacteroidota</taxon>
        <taxon>Flavobacteriia</taxon>
        <taxon>Flavobacteriales</taxon>
        <taxon>Weeksellaceae</taxon>
        <taxon>Chryseobacterium group</taxon>
        <taxon>Chryseobacterium</taxon>
    </lineage>
</organism>
<dbReference type="Pfam" id="PF13304">
    <property type="entry name" value="AAA_21"/>
    <property type="match status" value="1"/>
</dbReference>
<dbReference type="InterPro" id="IPR027417">
    <property type="entry name" value="P-loop_NTPase"/>
</dbReference>
<evidence type="ECO:0000259" key="8">
    <source>
        <dbReference type="SMART" id="SM00382"/>
    </source>
</evidence>
<dbReference type="InterPro" id="IPR051535">
    <property type="entry name" value="Siderophore_ABC-ATPase"/>
</dbReference>
<comment type="caution">
    <text evidence="9">The sequence shown here is derived from an EMBL/GenBank/DDBJ whole genome shotgun (WGS) entry which is preliminary data.</text>
</comment>
<dbReference type="InterPro" id="IPR003593">
    <property type="entry name" value="AAA+_ATPase"/>
</dbReference>
<evidence type="ECO:0000256" key="2">
    <source>
        <dbReference type="ARBA" id="ARBA00022448"/>
    </source>
</evidence>
<evidence type="ECO:0000256" key="6">
    <source>
        <dbReference type="ARBA" id="ARBA00023065"/>
    </source>
</evidence>
<evidence type="ECO:0000256" key="5">
    <source>
        <dbReference type="ARBA" id="ARBA00023004"/>
    </source>
</evidence>
<evidence type="ECO:0000313" key="10">
    <source>
        <dbReference type="Proteomes" id="UP001525566"/>
    </source>
</evidence>
<dbReference type="InterPro" id="IPR003959">
    <property type="entry name" value="ATPase_AAA_core"/>
</dbReference>
<dbReference type="SUPFAM" id="SSF52540">
    <property type="entry name" value="P-loop containing nucleoside triphosphate hydrolases"/>
    <property type="match status" value="1"/>
</dbReference>
<dbReference type="RefSeq" id="WP_259841525.1">
    <property type="nucleotide sequence ID" value="NZ_JAOAMU010000008.1"/>
</dbReference>
<evidence type="ECO:0000256" key="4">
    <source>
        <dbReference type="ARBA" id="ARBA00022496"/>
    </source>
</evidence>
<keyword evidence="4" id="KW-0410">Iron transport</keyword>
<dbReference type="Gene3D" id="3.40.50.300">
    <property type="entry name" value="P-loop containing nucleotide triphosphate hydrolases"/>
    <property type="match status" value="2"/>
</dbReference>